<dbReference type="SUPFAM" id="SSF52540">
    <property type="entry name" value="P-loop containing nucleoside triphosphate hydrolases"/>
    <property type="match status" value="1"/>
</dbReference>
<dbReference type="InterPro" id="IPR003593">
    <property type="entry name" value="AAA+_ATPase"/>
</dbReference>
<dbReference type="SMART" id="SM00382">
    <property type="entry name" value="AAA"/>
    <property type="match status" value="1"/>
</dbReference>
<evidence type="ECO:0000256" key="7">
    <source>
        <dbReference type="ARBA" id="ARBA00023065"/>
    </source>
</evidence>
<organism evidence="11 12">
    <name type="scientific">Janibacter cremeus</name>
    <dbReference type="NCBI Taxonomy" id="1285192"/>
    <lineage>
        <taxon>Bacteria</taxon>
        <taxon>Bacillati</taxon>
        <taxon>Actinomycetota</taxon>
        <taxon>Actinomycetes</taxon>
        <taxon>Micrococcales</taxon>
        <taxon>Intrasporangiaceae</taxon>
        <taxon>Janibacter</taxon>
    </lineage>
</organism>
<dbReference type="RefSeq" id="WP_185991947.1">
    <property type="nucleotide sequence ID" value="NZ_JACCAE010000001.1"/>
</dbReference>
<evidence type="ECO:0000256" key="9">
    <source>
        <dbReference type="SAM" id="MobiDB-lite"/>
    </source>
</evidence>
<evidence type="ECO:0000256" key="1">
    <source>
        <dbReference type="ARBA" id="ARBA00022448"/>
    </source>
</evidence>
<keyword evidence="5" id="KW-0067">ATP-binding</keyword>
<dbReference type="InterPro" id="IPR008995">
    <property type="entry name" value="Mo/tungstate-bd_C_term_dom"/>
</dbReference>
<evidence type="ECO:0000259" key="10">
    <source>
        <dbReference type="PROSITE" id="PS50893"/>
    </source>
</evidence>
<evidence type="ECO:0000256" key="6">
    <source>
        <dbReference type="ARBA" id="ARBA00023004"/>
    </source>
</evidence>
<dbReference type="SUPFAM" id="SSF50331">
    <property type="entry name" value="MOP-like"/>
    <property type="match status" value="1"/>
</dbReference>
<dbReference type="InterPro" id="IPR050093">
    <property type="entry name" value="ABC_SmlMolc_Importer"/>
</dbReference>
<protein>
    <submittedName>
        <fullName evidence="11">ABC-type Fe3+/spermidine/putrescine transport system ATPase subunit</fullName>
    </submittedName>
</protein>
<dbReference type="Gene3D" id="3.40.50.300">
    <property type="entry name" value="P-loop containing nucleotide triphosphate hydrolases"/>
    <property type="match status" value="1"/>
</dbReference>
<proteinExistence type="predicted"/>
<dbReference type="PROSITE" id="PS50893">
    <property type="entry name" value="ABC_TRANSPORTER_2"/>
    <property type="match status" value="1"/>
</dbReference>
<dbReference type="PANTHER" id="PTHR42781:SF4">
    <property type="entry name" value="SPERMIDINE_PUTRESCINE IMPORT ATP-BINDING PROTEIN POTA"/>
    <property type="match status" value="1"/>
</dbReference>
<evidence type="ECO:0000313" key="11">
    <source>
        <dbReference type="EMBL" id="NYF99219.1"/>
    </source>
</evidence>
<keyword evidence="4" id="KW-0547">Nucleotide-binding</keyword>
<keyword evidence="6" id="KW-0408">Iron</keyword>
<keyword evidence="8" id="KW-0472">Membrane</keyword>
<keyword evidence="2" id="KW-1003">Cell membrane</keyword>
<keyword evidence="1" id="KW-0813">Transport</keyword>
<gene>
    <name evidence="11" type="ORF">BJY20_002611</name>
</gene>
<dbReference type="GO" id="GO:0005524">
    <property type="term" value="F:ATP binding"/>
    <property type="evidence" value="ECO:0007669"/>
    <property type="project" value="UniProtKB-KW"/>
</dbReference>
<comment type="caution">
    <text evidence="11">The sequence shown here is derived from an EMBL/GenBank/DDBJ whole genome shotgun (WGS) entry which is preliminary data.</text>
</comment>
<dbReference type="InterPro" id="IPR027417">
    <property type="entry name" value="P-loop_NTPase"/>
</dbReference>
<dbReference type="GO" id="GO:0015408">
    <property type="term" value="F:ABC-type ferric iron transporter activity"/>
    <property type="evidence" value="ECO:0007669"/>
    <property type="project" value="InterPro"/>
</dbReference>
<dbReference type="InterPro" id="IPR015853">
    <property type="entry name" value="ABC_transpr_FbpC"/>
</dbReference>
<dbReference type="GO" id="GO:0016020">
    <property type="term" value="C:membrane"/>
    <property type="evidence" value="ECO:0007669"/>
    <property type="project" value="InterPro"/>
</dbReference>
<dbReference type="EMBL" id="JACCAE010000001">
    <property type="protein sequence ID" value="NYF99219.1"/>
    <property type="molecule type" value="Genomic_DNA"/>
</dbReference>
<reference evidence="11 12" key="1">
    <citation type="submission" date="2020-07" db="EMBL/GenBank/DDBJ databases">
        <title>Sequencing the genomes of 1000 actinobacteria strains.</title>
        <authorList>
            <person name="Klenk H.-P."/>
        </authorList>
    </citation>
    <scope>NUCLEOTIDE SEQUENCE [LARGE SCALE GENOMIC DNA]</scope>
    <source>
        <strain evidence="11 12">DSM 26154</strain>
    </source>
</reference>
<accession>A0A852VTA7</accession>
<evidence type="ECO:0000256" key="4">
    <source>
        <dbReference type="ARBA" id="ARBA00022741"/>
    </source>
</evidence>
<feature type="domain" description="ABC transporter" evidence="10">
    <location>
        <begin position="5"/>
        <end position="236"/>
    </location>
</feature>
<keyword evidence="3" id="KW-0410">Iron transport</keyword>
<dbReference type="GO" id="GO:0016887">
    <property type="term" value="F:ATP hydrolysis activity"/>
    <property type="evidence" value="ECO:0007669"/>
    <property type="project" value="InterPro"/>
</dbReference>
<dbReference type="Proteomes" id="UP000554054">
    <property type="component" value="Unassembled WGS sequence"/>
</dbReference>
<name>A0A852VTA7_9MICO</name>
<evidence type="ECO:0000256" key="2">
    <source>
        <dbReference type="ARBA" id="ARBA00022475"/>
    </source>
</evidence>
<dbReference type="PANTHER" id="PTHR42781">
    <property type="entry name" value="SPERMIDINE/PUTRESCINE IMPORT ATP-BINDING PROTEIN POTA"/>
    <property type="match status" value="1"/>
</dbReference>
<keyword evidence="7" id="KW-0406">Ion transport</keyword>
<sequence>MTLALRLSAITHRHPCATGATLTDVDLDVWAGQMVAVLGPSGSGKTTLLRVAAGLESPESGEVLLDGVDVSGVPPERRDLTMMFQKPHLFPHLNVLDNVAFADRLRSRDRTSSRVAAQRYLDLVHLGGLGRRRPRQLSGGQEQRVSLARALAAQRRVMLLDEPFSSLDTGLRASMHRLMDEVRATLQPTIVMVTHDLGEAELADRVAVLVEGRIEQVDVIERLYAAPRTLAVARLVGGFNELPGRIEGGVHHSSFGSFPLPGEVESTGPSILVVRKERLELAPLGTSPTLTGLVVHVRQSGAHQDVVVALEHQGVAAGPRITVEVRLGSTLRPGDRTGVRLPGAHGLWAVADTESAGSATAQEEPGPRDRVSLRGA</sequence>
<evidence type="ECO:0000313" key="12">
    <source>
        <dbReference type="Proteomes" id="UP000554054"/>
    </source>
</evidence>
<dbReference type="CDD" id="cd03259">
    <property type="entry name" value="ABC_Carb_Solutes_like"/>
    <property type="match status" value="1"/>
</dbReference>
<dbReference type="AlphaFoldDB" id="A0A852VTA7"/>
<evidence type="ECO:0000256" key="8">
    <source>
        <dbReference type="ARBA" id="ARBA00023136"/>
    </source>
</evidence>
<dbReference type="Pfam" id="PF00005">
    <property type="entry name" value="ABC_tran"/>
    <property type="match status" value="1"/>
</dbReference>
<keyword evidence="12" id="KW-1185">Reference proteome</keyword>
<feature type="compositionally biased region" description="Basic and acidic residues" evidence="9">
    <location>
        <begin position="365"/>
        <end position="376"/>
    </location>
</feature>
<dbReference type="InterPro" id="IPR003439">
    <property type="entry name" value="ABC_transporter-like_ATP-bd"/>
</dbReference>
<evidence type="ECO:0000256" key="5">
    <source>
        <dbReference type="ARBA" id="ARBA00022840"/>
    </source>
</evidence>
<evidence type="ECO:0000256" key="3">
    <source>
        <dbReference type="ARBA" id="ARBA00022496"/>
    </source>
</evidence>
<feature type="region of interest" description="Disordered" evidence="9">
    <location>
        <begin position="353"/>
        <end position="376"/>
    </location>
</feature>